<accession>A0ACB8RGK1</accession>
<evidence type="ECO:0000313" key="2">
    <source>
        <dbReference type="Proteomes" id="UP000814033"/>
    </source>
</evidence>
<reference evidence="1" key="2">
    <citation type="journal article" date="2022" name="New Phytol.">
        <title>Evolutionary transition to the ectomycorrhizal habit in the genomes of a hyperdiverse lineage of mushroom-forming fungi.</title>
        <authorList>
            <person name="Looney B."/>
            <person name="Miyauchi S."/>
            <person name="Morin E."/>
            <person name="Drula E."/>
            <person name="Courty P.E."/>
            <person name="Kohler A."/>
            <person name="Kuo A."/>
            <person name="LaButti K."/>
            <person name="Pangilinan J."/>
            <person name="Lipzen A."/>
            <person name="Riley R."/>
            <person name="Andreopoulos W."/>
            <person name="He G."/>
            <person name="Johnson J."/>
            <person name="Nolan M."/>
            <person name="Tritt A."/>
            <person name="Barry K.W."/>
            <person name="Grigoriev I.V."/>
            <person name="Nagy L.G."/>
            <person name="Hibbett D."/>
            <person name="Henrissat B."/>
            <person name="Matheny P.B."/>
            <person name="Labbe J."/>
            <person name="Martin F.M."/>
        </authorList>
    </citation>
    <scope>NUCLEOTIDE SEQUENCE</scope>
    <source>
        <strain evidence="1">FP105234-sp</strain>
    </source>
</reference>
<gene>
    <name evidence="1" type="ORF">FA95DRAFT_1609462</name>
</gene>
<dbReference type="Proteomes" id="UP000814033">
    <property type="component" value="Unassembled WGS sequence"/>
</dbReference>
<sequence>MPSISTEINPRSAISRLPPELLGLVFSHLVEDETEQRLRLQDRTAGLKWSSVTHVCQRWRQIAFENPHLWRHIVFPTSSEHLLDEFLLRSQRIPLVVSWVWDNSKRFIPLPSTALALKTLDRVERVSIVNFGGNVYDLSGLLVTPAPLLEAVEVGFWYDSQPIRLPSALFADHAPRLRYISLRNVAPFPWSSPFPGIVSLKLKGPSLTPQSVSELLSSLRSMPLLEVLELERCLPVFSQDVPAAADMVAPGHLRKLCLDDDVGKCVAFLQHLRMPQSSVIIYLHCDSLGDVAPFPWSSPFPGIVSLKLKGPSLTPPSMHRLFDSLRSMPLLEVLELEHCLPVFSQDVSAADDMVALGHLKKLSLDDYVWKCAGFLQHLRMPQSSVLLHLNCDMEDDATAFRALYPYIAAASFPQPITSMEIESSERGEIMFRGYRGDAGNICNGPDKFFFYAI</sequence>
<keyword evidence="2" id="KW-1185">Reference proteome</keyword>
<name>A0ACB8RGK1_9AGAM</name>
<organism evidence="1 2">
    <name type="scientific">Auriscalpium vulgare</name>
    <dbReference type="NCBI Taxonomy" id="40419"/>
    <lineage>
        <taxon>Eukaryota</taxon>
        <taxon>Fungi</taxon>
        <taxon>Dikarya</taxon>
        <taxon>Basidiomycota</taxon>
        <taxon>Agaricomycotina</taxon>
        <taxon>Agaricomycetes</taxon>
        <taxon>Russulales</taxon>
        <taxon>Auriscalpiaceae</taxon>
        <taxon>Auriscalpium</taxon>
    </lineage>
</organism>
<evidence type="ECO:0000313" key="1">
    <source>
        <dbReference type="EMBL" id="KAI0043344.1"/>
    </source>
</evidence>
<reference evidence="1" key="1">
    <citation type="submission" date="2021-02" db="EMBL/GenBank/DDBJ databases">
        <authorList>
            <consortium name="DOE Joint Genome Institute"/>
            <person name="Ahrendt S."/>
            <person name="Looney B.P."/>
            <person name="Miyauchi S."/>
            <person name="Morin E."/>
            <person name="Drula E."/>
            <person name="Courty P.E."/>
            <person name="Chicoki N."/>
            <person name="Fauchery L."/>
            <person name="Kohler A."/>
            <person name="Kuo A."/>
            <person name="Labutti K."/>
            <person name="Pangilinan J."/>
            <person name="Lipzen A."/>
            <person name="Riley R."/>
            <person name="Andreopoulos W."/>
            <person name="He G."/>
            <person name="Johnson J."/>
            <person name="Barry K.W."/>
            <person name="Grigoriev I.V."/>
            <person name="Nagy L."/>
            <person name="Hibbett D."/>
            <person name="Henrissat B."/>
            <person name="Matheny P.B."/>
            <person name="Labbe J."/>
            <person name="Martin F."/>
        </authorList>
    </citation>
    <scope>NUCLEOTIDE SEQUENCE</scope>
    <source>
        <strain evidence="1">FP105234-sp</strain>
    </source>
</reference>
<protein>
    <submittedName>
        <fullName evidence="1">Uncharacterized protein</fullName>
    </submittedName>
</protein>
<proteinExistence type="predicted"/>
<dbReference type="EMBL" id="MU276022">
    <property type="protein sequence ID" value="KAI0043344.1"/>
    <property type="molecule type" value="Genomic_DNA"/>
</dbReference>
<comment type="caution">
    <text evidence="1">The sequence shown here is derived from an EMBL/GenBank/DDBJ whole genome shotgun (WGS) entry which is preliminary data.</text>
</comment>